<feature type="region of interest" description="Disordered" evidence="1">
    <location>
        <begin position="42"/>
        <end position="75"/>
    </location>
</feature>
<dbReference type="Proteomes" id="UP001497516">
    <property type="component" value="Chromosome 8"/>
</dbReference>
<evidence type="ECO:0000256" key="1">
    <source>
        <dbReference type="SAM" id="MobiDB-lite"/>
    </source>
</evidence>
<dbReference type="EMBL" id="OZ034821">
    <property type="protein sequence ID" value="CAL1405391.1"/>
    <property type="molecule type" value="Genomic_DNA"/>
</dbReference>
<keyword evidence="3" id="KW-1185">Reference proteome</keyword>
<sequence>MQNGPSPTSSTTGKTKNGRKFTNPRNVTAKTVVNKTKIVVSVSTRGIHLGNGNGDGDDDENDHRDSLQPPSGKLP</sequence>
<reference evidence="2 3" key="1">
    <citation type="submission" date="2024-04" db="EMBL/GenBank/DDBJ databases">
        <authorList>
            <person name="Fracassetti M."/>
        </authorList>
    </citation>
    <scope>NUCLEOTIDE SEQUENCE [LARGE SCALE GENOMIC DNA]</scope>
</reference>
<organism evidence="2 3">
    <name type="scientific">Linum trigynum</name>
    <dbReference type="NCBI Taxonomy" id="586398"/>
    <lineage>
        <taxon>Eukaryota</taxon>
        <taxon>Viridiplantae</taxon>
        <taxon>Streptophyta</taxon>
        <taxon>Embryophyta</taxon>
        <taxon>Tracheophyta</taxon>
        <taxon>Spermatophyta</taxon>
        <taxon>Magnoliopsida</taxon>
        <taxon>eudicotyledons</taxon>
        <taxon>Gunneridae</taxon>
        <taxon>Pentapetalae</taxon>
        <taxon>rosids</taxon>
        <taxon>fabids</taxon>
        <taxon>Malpighiales</taxon>
        <taxon>Linaceae</taxon>
        <taxon>Linum</taxon>
    </lineage>
</organism>
<evidence type="ECO:0000313" key="3">
    <source>
        <dbReference type="Proteomes" id="UP001497516"/>
    </source>
</evidence>
<protein>
    <submittedName>
        <fullName evidence="2">Uncharacterized protein</fullName>
    </submittedName>
</protein>
<name>A0AAV2G4D9_9ROSI</name>
<feature type="region of interest" description="Disordered" evidence="1">
    <location>
        <begin position="1"/>
        <end position="29"/>
    </location>
</feature>
<feature type="compositionally biased region" description="Low complexity" evidence="1">
    <location>
        <begin position="1"/>
        <end position="15"/>
    </location>
</feature>
<evidence type="ECO:0000313" key="2">
    <source>
        <dbReference type="EMBL" id="CAL1405391.1"/>
    </source>
</evidence>
<gene>
    <name evidence="2" type="ORF">LTRI10_LOCUS45181</name>
</gene>
<dbReference type="AlphaFoldDB" id="A0AAV2G4D9"/>
<proteinExistence type="predicted"/>
<accession>A0AAV2G4D9</accession>